<dbReference type="EMBL" id="AZRV01000035">
    <property type="protein sequence ID" value="RKO61837.1"/>
    <property type="molecule type" value="Genomic_DNA"/>
</dbReference>
<keyword evidence="1" id="KW-1133">Transmembrane helix</keyword>
<dbReference type="Proteomes" id="UP000286235">
    <property type="component" value="Unassembled WGS sequence"/>
</dbReference>
<protein>
    <submittedName>
        <fullName evidence="2">Uncharacterized protein</fullName>
    </submittedName>
</protein>
<name>A0A420VDS1_9BACI</name>
<gene>
    <name evidence="2" type="ORF">Cdeb_01332</name>
</gene>
<feature type="transmembrane region" description="Helical" evidence="1">
    <location>
        <begin position="49"/>
        <end position="71"/>
    </location>
</feature>
<keyword evidence="3" id="KW-1185">Reference proteome</keyword>
<evidence type="ECO:0000256" key="1">
    <source>
        <dbReference type="SAM" id="Phobius"/>
    </source>
</evidence>
<evidence type="ECO:0000313" key="3">
    <source>
        <dbReference type="Proteomes" id="UP000286235"/>
    </source>
</evidence>
<feature type="transmembrane region" description="Helical" evidence="1">
    <location>
        <begin position="9"/>
        <end position="29"/>
    </location>
</feature>
<reference evidence="2 3" key="1">
    <citation type="submission" date="2013-12" db="EMBL/GenBank/DDBJ databases">
        <title>Genome and proteome characterization of Caldibacillus debilis GB1 derived from a cellulolytic aero-tolerant co-culture.</title>
        <authorList>
            <person name="Wushke S.T."/>
            <person name="Zhang X."/>
            <person name="Fristensky B."/>
            <person name="Wilkins J.A."/>
            <person name="Levin D.B."/>
            <person name="Sparling R."/>
        </authorList>
    </citation>
    <scope>NUCLEOTIDE SEQUENCE [LARGE SCALE GENOMIC DNA]</scope>
    <source>
        <strain evidence="2 3">GB1</strain>
    </source>
</reference>
<feature type="transmembrane region" description="Helical" evidence="1">
    <location>
        <begin position="92"/>
        <end position="114"/>
    </location>
</feature>
<proteinExistence type="predicted"/>
<sequence>MEKRRFPRAVIYTTAAMLASYFLMTMPVFAQEISDELKKGLGTLWDRYWFYLAIFIAFGVLTGLLAFIVLFTRLARHATNPQERSRIIHEMMAVAIITAALGSINLIVALYLSIFN</sequence>
<comment type="caution">
    <text evidence="2">The sequence shown here is derived from an EMBL/GenBank/DDBJ whole genome shotgun (WGS) entry which is preliminary data.</text>
</comment>
<dbReference type="AlphaFoldDB" id="A0A420VDS1"/>
<keyword evidence="1" id="KW-0812">Transmembrane</keyword>
<organism evidence="2 3">
    <name type="scientific">Caldibacillus debilis GB1</name>
    <dbReference type="NCBI Taxonomy" id="1339248"/>
    <lineage>
        <taxon>Bacteria</taxon>
        <taxon>Bacillati</taxon>
        <taxon>Bacillota</taxon>
        <taxon>Bacilli</taxon>
        <taxon>Bacillales</taxon>
        <taxon>Bacillaceae</taxon>
        <taxon>Caldibacillus</taxon>
    </lineage>
</organism>
<keyword evidence="1" id="KW-0472">Membrane</keyword>
<evidence type="ECO:0000313" key="2">
    <source>
        <dbReference type="EMBL" id="RKO61837.1"/>
    </source>
</evidence>
<accession>A0A420VDS1</accession>
<dbReference type="RefSeq" id="WP_120669299.1">
    <property type="nucleotide sequence ID" value="NZ_AZRV01000035.1"/>
</dbReference>